<evidence type="ECO:0000313" key="5">
    <source>
        <dbReference type="Proteomes" id="UP000690515"/>
    </source>
</evidence>
<proteinExistence type="predicted"/>
<dbReference type="InterPro" id="IPR036770">
    <property type="entry name" value="Ankyrin_rpt-contain_sf"/>
</dbReference>
<dbReference type="EMBL" id="JAGSOY010000291">
    <property type="protein sequence ID" value="MBU2714452.1"/>
    <property type="molecule type" value="Genomic_DNA"/>
</dbReference>
<keyword evidence="1" id="KW-0677">Repeat</keyword>
<feature type="repeat" description="ANK" evidence="3">
    <location>
        <begin position="27"/>
        <end position="59"/>
    </location>
</feature>
<dbReference type="SMART" id="SM00248">
    <property type="entry name" value="ANK"/>
    <property type="match status" value="2"/>
</dbReference>
<dbReference type="InterPro" id="IPR002110">
    <property type="entry name" value="Ankyrin_rpt"/>
</dbReference>
<dbReference type="Proteomes" id="UP000690515">
    <property type="component" value="Unassembled WGS sequence"/>
</dbReference>
<gene>
    <name evidence="4" type="ORF">KCG35_25715</name>
</gene>
<comment type="caution">
    <text evidence="4">The sequence shown here is derived from an EMBL/GenBank/DDBJ whole genome shotgun (WGS) entry which is preliminary data.</text>
</comment>
<dbReference type="PROSITE" id="PS50088">
    <property type="entry name" value="ANK_REPEAT"/>
    <property type="match status" value="1"/>
</dbReference>
<organism evidence="4 5">
    <name type="scientific">Zooshikella harenae</name>
    <dbReference type="NCBI Taxonomy" id="2827238"/>
    <lineage>
        <taxon>Bacteria</taxon>
        <taxon>Pseudomonadati</taxon>
        <taxon>Pseudomonadota</taxon>
        <taxon>Gammaproteobacteria</taxon>
        <taxon>Oceanospirillales</taxon>
        <taxon>Zooshikellaceae</taxon>
        <taxon>Zooshikella</taxon>
    </lineage>
</organism>
<reference evidence="4 5" key="1">
    <citation type="submission" date="2021-04" db="EMBL/GenBank/DDBJ databases">
        <authorList>
            <person name="Pira H."/>
            <person name="Risdian C."/>
            <person name="Wink J."/>
        </authorList>
    </citation>
    <scope>NUCLEOTIDE SEQUENCE [LARGE SCALE GENOMIC DNA]</scope>
    <source>
        <strain evidence="4 5">WH53</strain>
    </source>
</reference>
<evidence type="ECO:0000313" key="4">
    <source>
        <dbReference type="EMBL" id="MBU2714452.1"/>
    </source>
</evidence>
<dbReference type="PANTHER" id="PTHR24180">
    <property type="entry name" value="CYCLIN-DEPENDENT KINASE INHIBITOR 2C-RELATED"/>
    <property type="match status" value="1"/>
</dbReference>
<dbReference type="SUPFAM" id="SSF48403">
    <property type="entry name" value="Ankyrin repeat"/>
    <property type="match status" value="1"/>
</dbReference>
<feature type="non-terminal residue" evidence="4">
    <location>
        <position position="1"/>
    </location>
</feature>
<name>A0ABS5ZKA6_9GAMM</name>
<dbReference type="InterPro" id="IPR051637">
    <property type="entry name" value="Ank_repeat_dom-contain_49"/>
</dbReference>
<dbReference type="Gene3D" id="1.25.40.20">
    <property type="entry name" value="Ankyrin repeat-containing domain"/>
    <property type="match status" value="2"/>
</dbReference>
<dbReference type="RefSeq" id="WP_215822718.1">
    <property type="nucleotide sequence ID" value="NZ_JAGSOY010000291.1"/>
</dbReference>
<evidence type="ECO:0000256" key="1">
    <source>
        <dbReference type="ARBA" id="ARBA00022737"/>
    </source>
</evidence>
<evidence type="ECO:0000256" key="3">
    <source>
        <dbReference type="PROSITE-ProRule" id="PRU00023"/>
    </source>
</evidence>
<sequence length="195" mass="22199">AASNGYYEIAEMLCKKGINIEYRDRIYKEDALTHAIFNQQVEVLKVLIKYGANVNTKNKYNSPAGLKCLLGMSTNYENPDKVEKRNKCFDILLKSGLDLNIPVKQNEDSYLVSAAYCGDEKLVEMLINVTDEVGINFYNKETKFTALDMALNMRTDYPDVPNPFEVFSQTKKRIIQKLRNAGAKTYDELKAEGKI</sequence>
<evidence type="ECO:0000256" key="2">
    <source>
        <dbReference type="ARBA" id="ARBA00023043"/>
    </source>
</evidence>
<accession>A0ABS5ZKA6</accession>
<evidence type="ECO:0008006" key="6">
    <source>
        <dbReference type="Google" id="ProtNLM"/>
    </source>
</evidence>
<protein>
    <recommendedName>
        <fullName evidence="6">Ankyrin repeat domain-containing protein</fullName>
    </recommendedName>
</protein>
<keyword evidence="5" id="KW-1185">Reference proteome</keyword>
<keyword evidence="2 3" id="KW-0040">ANK repeat</keyword>
<dbReference type="PANTHER" id="PTHR24180:SF45">
    <property type="entry name" value="POLY [ADP-RIBOSE] POLYMERASE TANKYRASE"/>
    <property type="match status" value="1"/>
</dbReference>
<dbReference type="Pfam" id="PF12796">
    <property type="entry name" value="Ank_2"/>
    <property type="match status" value="1"/>
</dbReference>